<keyword evidence="3 4" id="KW-0472">Membrane</keyword>
<feature type="domain" description="Major facilitator superfamily (MFS) profile" evidence="5">
    <location>
        <begin position="6"/>
        <end position="380"/>
    </location>
</feature>
<feature type="transmembrane region" description="Helical" evidence="4">
    <location>
        <begin position="356"/>
        <end position="376"/>
    </location>
</feature>
<dbReference type="EMBL" id="RBSH01000157">
    <property type="protein sequence ID" value="RMS01175.1"/>
    <property type="molecule type" value="Genomic_DNA"/>
</dbReference>
<dbReference type="GO" id="GO:0022857">
    <property type="term" value="F:transmembrane transporter activity"/>
    <property type="evidence" value="ECO:0007669"/>
    <property type="project" value="InterPro"/>
</dbReference>
<feature type="transmembrane region" description="Helical" evidence="4">
    <location>
        <begin position="96"/>
        <end position="119"/>
    </location>
</feature>
<keyword evidence="2 4" id="KW-1133">Transmembrane helix</keyword>
<dbReference type="PROSITE" id="PS50850">
    <property type="entry name" value="MFS"/>
    <property type="match status" value="1"/>
</dbReference>
<dbReference type="InterPro" id="IPR020846">
    <property type="entry name" value="MFS_dom"/>
</dbReference>
<accession>A0AB37QS56</accession>
<gene>
    <name evidence="6" type="ORF">ALP74_03122</name>
</gene>
<evidence type="ECO:0000256" key="1">
    <source>
        <dbReference type="ARBA" id="ARBA00022692"/>
    </source>
</evidence>
<dbReference type="CDD" id="cd17477">
    <property type="entry name" value="MFS_YcaD_like"/>
    <property type="match status" value="1"/>
</dbReference>
<dbReference type="Gene3D" id="1.20.1250.20">
    <property type="entry name" value="MFS general substrate transporter like domains"/>
    <property type="match status" value="2"/>
</dbReference>
<evidence type="ECO:0000313" key="7">
    <source>
        <dbReference type="Proteomes" id="UP000272613"/>
    </source>
</evidence>
<evidence type="ECO:0000313" key="6">
    <source>
        <dbReference type="EMBL" id="RMS01175.1"/>
    </source>
</evidence>
<name>A0AB37QS56_9PSED</name>
<evidence type="ECO:0000256" key="3">
    <source>
        <dbReference type="ARBA" id="ARBA00023136"/>
    </source>
</evidence>
<feature type="transmembrane region" description="Helical" evidence="4">
    <location>
        <begin position="38"/>
        <end position="60"/>
    </location>
</feature>
<dbReference type="InterPro" id="IPR047200">
    <property type="entry name" value="MFS_YcaD-like"/>
</dbReference>
<dbReference type="Proteomes" id="UP000272613">
    <property type="component" value="Unassembled WGS sequence"/>
</dbReference>
<dbReference type="AlphaFoldDB" id="A0AB37QS56"/>
<evidence type="ECO:0000259" key="5">
    <source>
        <dbReference type="PROSITE" id="PS50850"/>
    </source>
</evidence>
<feature type="transmembrane region" description="Helical" evidence="4">
    <location>
        <begin position="160"/>
        <end position="179"/>
    </location>
</feature>
<dbReference type="InterPro" id="IPR036259">
    <property type="entry name" value="MFS_trans_sf"/>
</dbReference>
<protein>
    <submittedName>
        <fullName evidence="6">Major facilitator family transporter</fullName>
    </submittedName>
</protein>
<keyword evidence="1 4" id="KW-0812">Transmembrane</keyword>
<feature type="transmembrane region" description="Helical" evidence="4">
    <location>
        <begin position="233"/>
        <end position="254"/>
    </location>
</feature>
<feature type="transmembrane region" description="Helical" evidence="4">
    <location>
        <begin position="292"/>
        <end position="315"/>
    </location>
</feature>
<dbReference type="InterPro" id="IPR011701">
    <property type="entry name" value="MFS"/>
</dbReference>
<feature type="transmembrane region" description="Helical" evidence="4">
    <location>
        <begin position="72"/>
        <end position="90"/>
    </location>
</feature>
<feature type="transmembrane region" description="Helical" evidence="4">
    <location>
        <begin position="327"/>
        <end position="350"/>
    </location>
</feature>
<evidence type="ECO:0000256" key="2">
    <source>
        <dbReference type="ARBA" id="ARBA00022989"/>
    </source>
</evidence>
<comment type="caution">
    <text evidence="6">The sequence shown here is derived from an EMBL/GenBank/DDBJ whole genome shotgun (WGS) entry which is preliminary data.</text>
</comment>
<dbReference type="PANTHER" id="PTHR23521">
    <property type="entry name" value="TRANSPORTER MFS SUPERFAMILY"/>
    <property type="match status" value="1"/>
</dbReference>
<evidence type="ECO:0000256" key="4">
    <source>
        <dbReference type="SAM" id="Phobius"/>
    </source>
</evidence>
<dbReference type="GO" id="GO:0005886">
    <property type="term" value="C:plasma membrane"/>
    <property type="evidence" value="ECO:0007669"/>
    <property type="project" value="TreeGrafter"/>
</dbReference>
<sequence>MMNRVLLAALILGVSIVGLSIGSTVPVVALRLYQAGASNVHIGIMSALPAAGMMLSAFIVERLCKHLSRRHIYLYCFSLSTLSIAALEVLPSSLAILAVARLTMGLAAGTIIILGESWVNEIAMDSYRGRIVAIYTTCFTVFQLLGPAMVSVFGTAGAQVNGVVIAGHFVALAVIWFILPSHMTGPGDSKDKTFSVLGFIQVAPALCMGIIFFSFFDSVILSLFPVYAADHGYTIKLAALMVTVILLGDAMFQFPLGWLSDKVSRPAVYLGCGVLSLVIGMSMSWLMNYPLLIWPCLAVLGAVAGGVYTLAIILIGEKFTGRDLITANASAGLLWGVGSLLGPLVSGVVMTGNANGLPLTLSAAALLFVFFALQLLRKTARVKALP</sequence>
<organism evidence="6 7">
    <name type="scientific">Pseudomonas coronafaciens pv. garcae</name>
    <dbReference type="NCBI Taxonomy" id="251653"/>
    <lineage>
        <taxon>Bacteria</taxon>
        <taxon>Pseudomonadati</taxon>
        <taxon>Pseudomonadota</taxon>
        <taxon>Gammaproteobacteria</taxon>
        <taxon>Pseudomonadales</taxon>
        <taxon>Pseudomonadaceae</taxon>
        <taxon>Pseudomonas</taxon>
        <taxon>Pseudomonas coronafaciens</taxon>
    </lineage>
</organism>
<feature type="transmembrane region" description="Helical" evidence="4">
    <location>
        <begin position="266"/>
        <end position="286"/>
    </location>
</feature>
<dbReference type="SUPFAM" id="SSF103473">
    <property type="entry name" value="MFS general substrate transporter"/>
    <property type="match status" value="1"/>
</dbReference>
<dbReference type="Pfam" id="PF07690">
    <property type="entry name" value="MFS_1"/>
    <property type="match status" value="2"/>
</dbReference>
<dbReference type="PANTHER" id="PTHR23521:SF3">
    <property type="entry name" value="MFS TRANSPORTER"/>
    <property type="match status" value="1"/>
</dbReference>
<feature type="transmembrane region" description="Helical" evidence="4">
    <location>
        <begin position="199"/>
        <end position="227"/>
    </location>
</feature>
<reference evidence="6 7" key="1">
    <citation type="submission" date="2018-08" db="EMBL/GenBank/DDBJ databases">
        <title>Recombination of ecologically and evolutionarily significant loci maintains genetic cohesion in the Pseudomonas syringae species complex.</title>
        <authorList>
            <person name="Dillon M."/>
            <person name="Thakur S."/>
            <person name="Almeida R.N.D."/>
            <person name="Weir B.S."/>
            <person name="Guttman D.S."/>
        </authorList>
    </citation>
    <scope>NUCLEOTIDE SEQUENCE [LARGE SCALE GENOMIC DNA]</scope>
    <source>
        <strain evidence="6 7">ICMP 5019</strain>
    </source>
</reference>
<feature type="transmembrane region" description="Helical" evidence="4">
    <location>
        <begin position="131"/>
        <end position="154"/>
    </location>
</feature>
<proteinExistence type="predicted"/>